<reference evidence="2 3" key="1">
    <citation type="journal article" date="2011" name="Science">
        <title>The Selaginella genome identifies genetic changes associated with the evolution of vascular plants.</title>
        <authorList>
            <person name="Banks J.A."/>
            <person name="Nishiyama T."/>
            <person name="Hasebe M."/>
            <person name="Bowman J.L."/>
            <person name="Gribskov M."/>
            <person name="dePamphilis C."/>
            <person name="Albert V.A."/>
            <person name="Aono N."/>
            <person name="Aoyama T."/>
            <person name="Ambrose B.A."/>
            <person name="Ashton N.W."/>
            <person name="Axtell M.J."/>
            <person name="Barker E."/>
            <person name="Barker M.S."/>
            <person name="Bennetzen J.L."/>
            <person name="Bonawitz N.D."/>
            <person name="Chapple C."/>
            <person name="Cheng C."/>
            <person name="Correa L.G."/>
            <person name="Dacre M."/>
            <person name="DeBarry J."/>
            <person name="Dreyer I."/>
            <person name="Elias M."/>
            <person name="Engstrom E.M."/>
            <person name="Estelle M."/>
            <person name="Feng L."/>
            <person name="Finet C."/>
            <person name="Floyd S.K."/>
            <person name="Frommer W.B."/>
            <person name="Fujita T."/>
            <person name="Gramzow L."/>
            <person name="Gutensohn M."/>
            <person name="Harholt J."/>
            <person name="Hattori M."/>
            <person name="Heyl A."/>
            <person name="Hirai T."/>
            <person name="Hiwatashi Y."/>
            <person name="Ishikawa M."/>
            <person name="Iwata M."/>
            <person name="Karol K.G."/>
            <person name="Koehler B."/>
            <person name="Kolukisaoglu U."/>
            <person name="Kubo M."/>
            <person name="Kurata T."/>
            <person name="Lalonde S."/>
            <person name="Li K."/>
            <person name="Li Y."/>
            <person name="Litt A."/>
            <person name="Lyons E."/>
            <person name="Manning G."/>
            <person name="Maruyama T."/>
            <person name="Michael T.P."/>
            <person name="Mikami K."/>
            <person name="Miyazaki S."/>
            <person name="Morinaga S."/>
            <person name="Murata T."/>
            <person name="Mueller-Roeber B."/>
            <person name="Nelson D.R."/>
            <person name="Obara M."/>
            <person name="Oguri Y."/>
            <person name="Olmstead R.G."/>
            <person name="Onodera N."/>
            <person name="Petersen B.L."/>
            <person name="Pils B."/>
            <person name="Prigge M."/>
            <person name="Rensing S.A."/>
            <person name="Riano-Pachon D.M."/>
            <person name="Roberts A.W."/>
            <person name="Sato Y."/>
            <person name="Scheller H.V."/>
            <person name="Schulz B."/>
            <person name="Schulz C."/>
            <person name="Shakirov E.V."/>
            <person name="Shibagaki N."/>
            <person name="Shinohara N."/>
            <person name="Shippen D.E."/>
            <person name="Soerensen I."/>
            <person name="Sotooka R."/>
            <person name="Sugimoto N."/>
            <person name="Sugita M."/>
            <person name="Sumikawa N."/>
            <person name="Tanurdzic M."/>
            <person name="Theissen G."/>
            <person name="Ulvskov P."/>
            <person name="Wakazuki S."/>
            <person name="Weng J.K."/>
            <person name="Willats W.W."/>
            <person name="Wipf D."/>
            <person name="Wolf P.G."/>
            <person name="Yang L."/>
            <person name="Zimmer A.D."/>
            <person name="Zhu Q."/>
            <person name="Mitros T."/>
            <person name="Hellsten U."/>
            <person name="Loque D."/>
            <person name="Otillar R."/>
            <person name="Salamov A."/>
            <person name="Schmutz J."/>
            <person name="Shapiro H."/>
            <person name="Lindquist E."/>
            <person name="Lucas S."/>
            <person name="Rokhsar D."/>
            <person name="Grigoriev I.V."/>
        </authorList>
    </citation>
    <scope>NUCLEOTIDE SEQUENCE [LARGE SCALE GENOMIC DNA]</scope>
</reference>
<gene>
    <name evidence="2" type="ORF">SELMODRAFT_19364</name>
</gene>
<dbReference type="HOGENOM" id="CLU_098106_7_4_1"/>
<dbReference type="AlphaFoldDB" id="D8R7F3"/>
<dbReference type="Pfam" id="PF02519">
    <property type="entry name" value="Auxin_inducible"/>
    <property type="match status" value="1"/>
</dbReference>
<dbReference type="PANTHER" id="PTHR31374:SF32">
    <property type="entry name" value="SAUR FAMILY PROTEIN"/>
    <property type="match status" value="1"/>
</dbReference>
<sequence length="71" mass="7923">NGSSCAAAPDDVPEGYLAVYVGEERRRCVMSARHLSHPWFKALLEKAAEEFGFDHKEGLRLPCDVVAFKLM</sequence>
<name>D8R7F3_SELML</name>
<evidence type="ECO:0000256" key="1">
    <source>
        <dbReference type="ARBA" id="ARBA00006974"/>
    </source>
</evidence>
<dbReference type="KEGG" id="smo:SELMODRAFT_19364"/>
<evidence type="ECO:0000313" key="2">
    <source>
        <dbReference type="EMBL" id="EFJ31513.1"/>
    </source>
</evidence>
<dbReference type="InParanoid" id="D8R7F3"/>
<protein>
    <recommendedName>
        <fullName evidence="4">SAUR family protein</fullName>
    </recommendedName>
</protein>
<dbReference type="OrthoDB" id="724816at2759"/>
<evidence type="ECO:0000313" key="3">
    <source>
        <dbReference type="Proteomes" id="UP000001514"/>
    </source>
</evidence>
<dbReference type="Proteomes" id="UP000001514">
    <property type="component" value="Unassembled WGS sequence"/>
</dbReference>
<accession>D8R7F3</accession>
<organism evidence="3">
    <name type="scientific">Selaginella moellendorffii</name>
    <name type="common">Spikemoss</name>
    <dbReference type="NCBI Taxonomy" id="88036"/>
    <lineage>
        <taxon>Eukaryota</taxon>
        <taxon>Viridiplantae</taxon>
        <taxon>Streptophyta</taxon>
        <taxon>Embryophyta</taxon>
        <taxon>Tracheophyta</taxon>
        <taxon>Lycopodiopsida</taxon>
        <taxon>Selaginellales</taxon>
        <taxon>Selaginellaceae</taxon>
        <taxon>Selaginella</taxon>
    </lineage>
</organism>
<dbReference type="GO" id="GO:0009733">
    <property type="term" value="P:response to auxin"/>
    <property type="evidence" value="ECO:0007669"/>
    <property type="project" value="InterPro"/>
</dbReference>
<comment type="similarity">
    <text evidence="1">Belongs to the ARG7 family.</text>
</comment>
<feature type="non-terminal residue" evidence="2">
    <location>
        <position position="1"/>
    </location>
</feature>
<dbReference type="PANTHER" id="PTHR31374">
    <property type="entry name" value="AUXIN-INDUCED PROTEIN-LIKE-RELATED"/>
    <property type="match status" value="1"/>
</dbReference>
<dbReference type="eggNOG" id="ENOG502S0KJ">
    <property type="taxonomic scope" value="Eukaryota"/>
</dbReference>
<keyword evidence="3" id="KW-1185">Reference proteome</keyword>
<dbReference type="InterPro" id="IPR003676">
    <property type="entry name" value="SAUR_fam"/>
</dbReference>
<dbReference type="FunCoup" id="D8R7F3">
    <property type="interactions" value="477"/>
</dbReference>
<evidence type="ECO:0008006" key="4">
    <source>
        <dbReference type="Google" id="ProtNLM"/>
    </source>
</evidence>
<feature type="non-terminal residue" evidence="2">
    <location>
        <position position="71"/>
    </location>
</feature>
<dbReference type="OMA" id="ITHAKMI"/>
<dbReference type="EMBL" id="GL377573">
    <property type="protein sequence ID" value="EFJ31513.1"/>
    <property type="molecule type" value="Genomic_DNA"/>
</dbReference>
<dbReference type="Gramene" id="EFJ31513">
    <property type="protein sequence ID" value="EFJ31513"/>
    <property type="gene ID" value="SELMODRAFT_19364"/>
</dbReference>
<proteinExistence type="inferred from homology"/>